<evidence type="ECO:0000256" key="1">
    <source>
        <dbReference type="SAM" id="Phobius"/>
    </source>
</evidence>
<feature type="transmembrane region" description="Helical" evidence="1">
    <location>
        <begin position="412"/>
        <end position="434"/>
    </location>
</feature>
<feature type="transmembrane region" description="Helical" evidence="1">
    <location>
        <begin position="561"/>
        <end position="579"/>
    </location>
</feature>
<feature type="transmembrane region" description="Helical" evidence="1">
    <location>
        <begin position="1166"/>
        <end position="1186"/>
    </location>
</feature>
<feature type="transmembrane region" description="Helical" evidence="1">
    <location>
        <begin position="885"/>
        <end position="909"/>
    </location>
</feature>
<feature type="transmembrane region" description="Helical" evidence="1">
    <location>
        <begin position="946"/>
        <end position="969"/>
    </location>
</feature>
<evidence type="ECO:0000313" key="3">
    <source>
        <dbReference type="EMBL" id="CAE4614716.1"/>
    </source>
</evidence>
<feature type="transmembrane region" description="Helical" evidence="1">
    <location>
        <begin position="99"/>
        <end position="117"/>
    </location>
</feature>
<feature type="transmembrane region" description="Helical" evidence="1">
    <location>
        <begin position="332"/>
        <end position="352"/>
    </location>
</feature>
<sequence>MSLVIYAFDLACVKDGMAVCIWFGFAFTSIALVLQGDDGGSDVDDLEERVGFGGRFLFGGVFWVCQVLLLFCLGCWAMLQINWLHSDTATLPFSKTMEHLLHALLTPLSATLTSYYLSQKICIEYYNDVELGAQFMVYVYSIVMFVGIWIHSSVDSSFGLSSSSSSSSNSNAKNNQHQTTKVITVMDGCIHTCLLIFLPPVLYLATCLHRITSDYSSWDDVYDCLLSITVPLVLHRLILSRTATKTRHATTTTTASEGGKKDYVIWWKQSLPIPLRAGKYWNLVFVISALIACISFQMRYIVSICVTTSYILNGHDNNSIPHADNYTRNPNVIALYLTISSIICLTSCWFWGAKNKKTNQLYFGESHDDVFTILLSAGTAALALAFGVPLVYLPMPILCVISFVLWLVTGMLRYFFLTVLASSSVAAMVILYRLHYIKIDITILPGLSISLARFAQAGGILITLLGLVIGLVYRATGGYGEHLLKKIGVTGFLFNIYAVVLFVMEFALMKQPRFVPFRADVMEIEADANEEGYSPTLAIVTGLLTIITTWHMRNMRVFKDGSSMVTISFSLGKIFALIIDNSVDVVDRSYYGGEKGSISGLDMLLLRTGVATALLVAIFSPYVFMEPVHQKTSFVSRKRLGPSAKPVDSTPKRARNTIWLYCAVILPLVILAAVPIVIKPLWGILAGQNSAYYSRAPGLPEIIGYSMSIWGIAVLSMLNYFLPDGGKDEWRKVSALCFLMGLALSFAAPALPEFGVGNETSESAFATISSVGGAVMSQSRMSGWGLMSALLATLLALSGPLELRERREKSGRKDDSHLLRVVVFSIIFGCGISWFITLQSMSGTSFVSCIFILISTLALCFAGTLAVVLGYFVDANDFEEVELMTKLWAVLFPVMLIMAGFSTMFRVHLFGMGGWLSTYLSVAGLLQLAFALALRCRNEKNVATRGLGNLSCIFSWLCAIIVLYGRYGISGVDVSPGMNRILGFPTSIVGTFMIAPILLMLEGESTQSRMTQRTYRLSSTPKKSKAWVGMNFTSLTAANRYAPLLAGTASVLLISSLYAIFIRGCGLPSFLHSHSEGFNVHKSHEDVFASIYGSSSRATNVKLGEDVASMAQKNLIHNNAVKIAAKLAGSGFWTSQSKSGPILHLAGIAAVIPNLSYLVKYTWNGVTCSAFTIMVMLPLNAIPLTISRGIPSLTAAALLGLFGGLFQVFAMNKSQFKGKMRI</sequence>
<feature type="transmembrane region" description="Helical" evidence="1">
    <location>
        <begin position="1041"/>
        <end position="1061"/>
    </location>
</feature>
<gene>
    <name evidence="2" type="ORF">DBRI00130_LOCUS18842</name>
    <name evidence="3" type="ORF">DBRI00130_LOCUS18843</name>
</gene>
<proteinExistence type="predicted"/>
<dbReference type="AlphaFoldDB" id="A0A6V2GN48"/>
<feature type="transmembrane region" description="Helical" evidence="1">
    <location>
        <begin position="373"/>
        <end position="406"/>
    </location>
</feature>
<feature type="transmembrane region" description="Helical" evidence="1">
    <location>
        <begin position="733"/>
        <end position="751"/>
    </location>
</feature>
<dbReference type="PANTHER" id="PTHR35313">
    <property type="entry name" value="NO EXINE FORMATION 1"/>
    <property type="match status" value="1"/>
</dbReference>
<feature type="transmembrane region" description="Helical" evidence="1">
    <location>
        <begin position="1192"/>
        <end position="1211"/>
    </location>
</feature>
<feature type="transmembrane region" description="Helical" evidence="1">
    <location>
        <begin position="129"/>
        <end position="150"/>
    </location>
</feature>
<keyword evidence="1" id="KW-1133">Transmembrane helix</keyword>
<evidence type="ECO:0000313" key="2">
    <source>
        <dbReference type="EMBL" id="CAE4614714.1"/>
    </source>
</evidence>
<feature type="transmembrane region" description="Helical" evidence="1">
    <location>
        <begin position="658"/>
        <end position="682"/>
    </location>
</feature>
<feature type="transmembrane region" description="Helical" evidence="1">
    <location>
        <begin position="981"/>
        <end position="1001"/>
    </location>
</feature>
<feature type="transmembrane region" description="Helical" evidence="1">
    <location>
        <begin position="818"/>
        <end position="838"/>
    </location>
</feature>
<protein>
    <submittedName>
        <fullName evidence="3">Uncharacterized protein</fullName>
    </submittedName>
</protein>
<feature type="transmembrane region" description="Helical" evidence="1">
    <location>
        <begin position="487"/>
        <end position="508"/>
    </location>
</feature>
<keyword evidence="1" id="KW-0812">Transmembrane</keyword>
<feature type="transmembrane region" description="Helical" evidence="1">
    <location>
        <begin position="702"/>
        <end position="721"/>
    </location>
</feature>
<feature type="transmembrane region" description="Helical" evidence="1">
    <location>
        <begin position="16"/>
        <end position="35"/>
    </location>
</feature>
<feature type="transmembrane region" description="Helical" evidence="1">
    <location>
        <begin position="182"/>
        <end position="205"/>
    </location>
</feature>
<dbReference type="PANTHER" id="PTHR35313:SF1">
    <property type="entry name" value="NO EXINE FORMATION 1"/>
    <property type="match status" value="1"/>
</dbReference>
<feature type="transmembrane region" description="Helical" evidence="1">
    <location>
        <begin position="454"/>
        <end position="475"/>
    </location>
</feature>
<organism evidence="3">
    <name type="scientific">Ditylum brightwellii</name>
    <dbReference type="NCBI Taxonomy" id="49249"/>
    <lineage>
        <taxon>Eukaryota</taxon>
        <taxon>Sar</taxon>
        <taxon>Stramenopiles</taxon>
        <taxon>Ochrophyta</taxon>
        <taxon>Bacillariophyta</taxon>
        <taxon>Mediophyceae</taxon>
        <taxon>Lithodesmiophycidae</taxon>
        <taxon>Lithodesmiales</taxon>
        <taxon>Lithodesmiaceae</taxon>
        <taxon>Ditylum</taxon>
    </lineage>
</organism>
<dbReference type="EMBL" id="HBNS01023874">
    <property type="protein sequence ID" value="CAE4614714.1"/>
    <property type="molecule type" value="Transcribed_RNA"/>
</dbReference>
<feature type="transmembrane region" description="Helical" evidence="1">
    <location>
        <begin position="56"/>
        <end position="79"/>
    </location>
</feature>
<keyword evidence="1" id="KW-0472">Membrane</keyword>
<reference evidence="3" key="1">
    <citation type="submission" date="2021-01" db="EMBL/GenBank/DDBJ databases">
        <authorList>
            <person name="Corre E."/>
            <person name="Pelletier E."/>
            <person name="Niang G."/>
            <person name="Scheremetjew M."/>
            <person name="Finn R."/>
            <person name="Kale V."/>
            <person name="Holt S."/>
            <person name="Cochrane G."/>
            <person name="Meng A."/>
            <person name="Brown T."/>
            <person name="Cohen L."/>
        </authorList>
    </citation>
    <scope>NUCLEOTIDE SEQUENCE</scope>
    <source>
        <strain evidence="3">GSO104</strain>
    </source>
</reference>
<feature type="transmembrane region" description="Helical" evidence="1">
    <location>
        <begin position="781"/>
        <end position="797"/>
    </location>
</feature>
<dbReference type="EMBL" id="HBNS01023875">
    <property type="protein sequence ID" value="CAE4614716.1"/>
    <property type="molecule type" value="Transcribed_RNA"/>
</dbReference>
<feature type="transmembrane region" description="Helical" evidence="1">
    <location>
        <begin position="850"/>
        <end position="873"/>
    </location>
</feature>
<accession>A0A6V2GN48</accession>
<name>A0A6V2GN48_9STRA</name>
<feature type="transmembrane region" description="Helical" evidence="1">
    <location>
        <begin position="1142"/>
        <end position="1159"/>
    </location>
</feature>
<feature type="transmembrane region" description="Helical" evidence="1">
    <location>
        <begin position="915"/>
        <end position="934"/>
    </location>
</feature>
<feature type="transmembrane region" description="Helical" evidence="1">
    <location>
        <begin position="604"/>
        <end position="624"/>
    </location>
</feature>
<feature type="transmembrane region" description="Helical" evidence="1">
    <location>
        <begin position="283"/>
        <end position="312"/>
    </location>
</feature>